<feature type="transmembrane region" description="Helical" evidence="5">
    <location>
        <begin position="382"/>
        <end position="400"/>
    </location>
</feature>
<feature type="transmembrane region" description="Helical" evidence="5">
    <location>
        <begin position="316"/>
        <end position="340"/>
    </location>
</feature>
<reference evidence="8 9" key="1">
    <citation type="journal article" date="2010" name="Nature">
        <title>The Ectocarpus genome and the independent evolution of multicellularity in brown algae.</title>
        <authorList>
            <person name="Cock J.M."/>
            <person name="Sterck L."/>
            <person name="Rouze P."/>
            <person name="Scornet D."/>
            <person name="Allen A.E."/>
            <person name="Amoutzias G."/>
            <person name="Anthouard V."/>
            <person name="Artiguenave F."/>
            <person name="Aury J.M."/>
            <person name="Badger J.H."/>
            <person name="Beszteri B."/>
            <person name="Billiau K."/>
            <person name="Bonnet E."/>
            <person name="Bothwell J.H."/>
            <person name="Bowler C."/>
            <person name="Boyen C."/>
            <person name="Brownlee C."/>
            <person name="Carrano C.J."/>
            <person name="Charrier B."/>
            <person name="Cho G.Y."/>
            <person name="Coelho S.M."/>
            <person name="Collen J."/>
            <person name="Corre E."/>
            <person name="Da Silva C."/>
            <person name="Delage L."/>
            <person name="Delaroque N."/>
            <person name="Dittami S.M."/>
            <person name="Doulbeau S."/>
            <person name="Elias M."/>
            <person name="Farnham G."/>
            <person name="Gachon C.M."/>
            <person name="Gschloessl B."/>
            <person name="Heesch S."/>
            <person name="Jabbari K."/>
            <person name="Jubin C."/>
            <person name="Kawai H."/>
            <person name="Kimura K."/>
            <person name="Kloareg B."/>
            <person name="Kupper F.C."/>
            <person name="Lang D."/>
            <person name="Le Bail A."/>
            <person name="Leblanc C."/>
            <person name="Lerouge P."/>
            <person name="Lohr M."/>
            <person name="Lopez P.J."/>
            <person name="Martens C."/>
            <person name="Maumus F."/>
            <person name="Michel G."/>
            <person name="Miranda-Saavedra D."/>
            <person name="Morales J."/>
            <person name="Moreau H."/>
            <person name="Motomura T."/>
            <person name="Nagasato C."/>
            <person name="Napoli C.A."/>
            <person name="Nelson D.R."/>
            <person name="Nyvall-Collen P."/>
            <person name="Peters A.F."/>
            <person name="Pommier C."/>
            <person name="Potin P."/>
            <person name="Poulain J."/>
            <person name="Quesneville H."/>
            <person name="Read B."/>
            <person name="Rensing S.A."/>
            <person name="Ritter A."/>
            <person name="Rousvoal S."/>
            <person name="Samanta M."/>
            <person name="Samson G."/>
            <person name="Schroeder D.C."/>
            <person name="Segurens B."/>
            <person name="Strittmatter M."/>
            <person name="Tonon T."/>
            <person name="Tregear J.W."/>
            <person name="Valentin K."/>
            <person name="von Dassow P."/>
            <person name="Yamagishi T."/>
            <person name="Van de Peer Y."/>
            <person name="Wincker P."/>
        </authorList>
    </citation>
    <scope>NUCLEOTIDE SEQUENCE [LARGE SCALE GENOMIC DNA]</scope>
    <source>
        <strain evidence="9">Ec32 / CCAP1310/4</strain>
    </source>
</reference>
<dbReference type="GO" id="GO:0016020">
    <property type="term" value="C:membrane"/>
    <property type="evidence" value="ECO:0007669"/>
    <property type="project" value="UniProtKB-SubCell"/>
</dbReference>
<evidence type="ECO:0000256" key="4">
    <source>
        <dbReference type="ARBA" id="ARBA00023136"/>
    </source>
</evidence>
<dbReference type="InterPro" id="IPR004853">
    <property type="entry name" value="Sugar_P_trans_dom"/>
</dbReference>
<dbReference type="FunCoup" id="D8LC95">
    <property type="interactions" value="296"/>
</dbReference>
<keyword evidence="3 5" id="KW-1133">Transmembrane helix</keyword>
<feature type="transmembrane region" description="Helical" evidence="5">
    <location>
        <begin position="136"/>
        <end position="155"/>
    </location>
</feature>
<dbReference type="PANTHER" id="PTHR11132">
    <property type="entry name" value="SOLUTE CARRIER FAMILY 35"/>
    <property type="match status" value="1"/>
</dbReference>
<feature type="transmembrane region" description="Helical" evidence="5">
    <location>
        <begin position="207"/>
        <end position="234"/>
    </location>
</feature>
<feature type="domain" description="Sugar phosphate transporter" evidence="7">
    <location>
        <begin position="106"/>
        <end position="398"/>
    </location>
</feature>
<accession>D8LC95</accession>
<dbReference type="AlphaFoldDB" id="D8LC95"/>
<evidence type="ECO:0000256" key="1">
    <source>
        <dbReference type="ARBA" id="ARBA00004141"/>
    </source>
</evidence>
<feature type="transmembrane region" description="Helical" evidence="5">
    <location>
        <begin position="175"/>
        <end position="195"/>
    </location>
</feature>
<feature type="signal peptide" evidence="6">
    <location>
        <begin position="1"/>
        <end position="20"/>
    </location>
</feature>
<keyword evidence="9" id="KW-1185">Reference proteome</keyword>
<keyword evidence="6" id="KW-0732">Signal</keyword>
<evidence type="ECO:0000313" key="9">
    <source>
        <dbReference type="Proteomes" id="UP000002630"/>
    </source>
</evidence>
<evidence type="ECO:0000313" key="8">
    <source>
        <dbReference type="EMBL" id="CBN78131.1"/>
    </source>
</evidence>
<proteinExistence type="predicted"/>
<feature type="transmembrane region" description="Helical" evidence="5">
    <location>
        <begin position="107"/>
        <end position="124"/>
    </location>
</feature>
<sequence>MMAKALLIIGTLCSFASVGAFVPTCPRIASPSACARPSSAGIMSRASALADNRVRMQQELPTTPAGGRAARTELFSTPAASGDKDAAPSPASAVEKEAKASPSMVKVTAYFGLWYLFNIGYNIYNKRVLNILPMPWLMASAQLGIGLLYVFPLWLTKLRKAPKLADGALGPLSQLAALHTVAHVTAVLSLGAGAVSFTHIVKAAEPVFTAGFSAALLGQTFAAPVYLSLLPIIAGVSLASLKELSFSWVAFGNAMGSNTASALRGILGKKQMGKPVGENMSPANLYAVLTVLAFCFLSPVALLVEGRKAKPAWDAAIAAGATAKGLSSTILLSGLFYYLYNEVAFLALDSVNPVTHAVGNTIKRVVIIVAACIAFRTPMTPLSIAGSTIAVAGTLLYSLVKAHYEKKK</sequence>
<dbReference type="OrthoDB" id="6418713at2759"/>
<evidence type="ECO:0000256" key="3">
    <source>
        <dbReference type="ARBA" id="ARBA00022989"/>
    </source>
</evidence>
<dbReference type="InterPro" id="IPR050186">
    <property type="entry name" value="TPT_transporter"/>
</dbReference>
<organism evidence="8 9">
    <name type="scientific">Ectocarpus siliculosus</name>
    <name type="common">Brown alga</name>
    <name type="synonym">Conferva siliculosa</name>
    <dbReference type="NCBI Taxonomy" id="2880"/>
    <lineage>
        <taxon>Eukaryota</taxon>
        <taxon>Sar</taxon>
        <taxon>Stramenopiles</taxon>
        <taxon>Ochrophyta</taxon>
        <taxon>PX clade</taxon>
        <taxon>Phaeophyceae</taxon>
        <taxon>Ectocarpales</taxon>
        <taxon>Ectocarpaceae</taxon>
        <taxon>Ectocarpus</taxon>
    </lineage>
</organism>
<feature type="chain" id="PRO_5003117011" description="Sugar phosphate transporter domain-containing protein" evidence="6">
    <location>
        <begin position="21"/>
        <end position="408"/>
    </location>
</feature>
<evidence type="ECO:0000259" key="7">
    <source>
        <dbReference type="Pfam" id="PF03151"/>
    </source>
</evidence>
<evidence type="ECO:0000256" key="5">
    <source>
        <dbReference type="SAM" id="Phobius"/>
    </source>
</evidence>
<feature type="transmembrane region" description="Helical" evidence="5">
    <location>
        <begin position="285"/>
        <end position="304"/>
    </location>
</feature>
<keyword evidence="4 5" id="KW-0472">Membrane</keyword>
<dbReference type="EMBL" id="FN649760">
    <property type="protein sequence ID" value="CBN78131.1"/>
    <property type="molecule type" value="Genomic_DNA"/>
</dbReference>
<dbReference type="InParanoid" id="D8LC95"/>
<gene>
    <name evidence="8" type="ORF">Esi_0100_0031</name>
</gene>
<keyword evidence="2 5" id="KW-0812">Transmembrane</keyword>
<comment type="subcellular location">
    <subcellularLocation>
        <location evidence="1">Membrane</location>
        <topology evidence="1">Multi-pass membrane protein</topology>
    </subcellularLocation>
</comment>
<dbReference type="Pfam" id="PF03151">
    <property type="entry name" value="TPT"/>
    <property type="match status" value="1"/>
</dbReference>
<dbReference type="eggNOG" id="KOG1441">
    <property type="taxonomic scope" value="Eukaryota"/>
</dbReference>
<dbReference type="Proteomes" id="UP000002630">
    <property type="component" value="Unassembled WGS sequence"/>
</dbReference>
<protein>
    <recommendedName>
        <fullName evidence="7">Sugar phosphate transporter domain-containing protein</fullName>
    </recommendedName>
</protein>
<evidence type="ECO:0000256" key="2">
    <source>
        <dbReference type="ARBA" id="ARBA00022692"/>
    </source>
</evidence>
<name>D8LC95_ECTSI</name>
<evidence type="ECO:0000256" key="6">
    <source>
        <dbReference type="SAM" id="SignalP"/>
    </source>
</evidence>